<dbReference type="EMBL" id="AP024355">
    <property type="protein sequence ID" value="BCR04187.1"/>
    <property type="molecule type" value="Genomic_DNA"/>
</dbReference>
<reference evidence="2 3" key="1">
    <citation type="journal article" date="2016" name="C (Basel)">
        <title>Selective Growth of and Electricity Production by Marine Exoelectrogenic Bacteria in Self-Aggregated Hydrogel of Microbially Reduced Graphene Oxide.</title>
        <authorList>
            <person name="Yoshida N."/>
            <person name="Goto Y."/>
            <person name="Miyata Y."/>
        </authorList>
    </citation>
    <scope>NUCLEOTIDE SEQUENCE [LARGE SCALE GENOMIC DNA]</scope>
    <source>
        <strain evidence="2 3">NIT-T3</strain>
    </source>
</reference>
<evidence type="ECO:0008006" key="4">
    <source>
        <dbReference type="Google" id="ProtNLM"/>
    </source>
</evidence>
<feature type="coiled-coil region" evidence="1">
    <location>
        <begin position="64"/>
        <end position="112"/>
    </location>
</feature>
<gene>
    <name evidence="2" type="ORF">DESUT3_12560</name>
</gene>
<sequence length="116" mass="13465">MIRRGVYLLLLLGSLCGCGVVLPYDEALFRQGLDQLPASQLPQPFVELQRSYPQSPWARRAKSIASILEQSQKQQADLKQLQKVNDRCRSERDRLDQQIRRLKELTIEMELKDSPR</sequence>
<protein>
    <recommendedName>
        <fullName evidence="4">Lipoprotein</fullName>
    </recommendedName>
</protein>
<evidence type="ECO:0000313" key="2">
    <source>
        <dbReference type="EMBL" id="BCR04187.1"/>
    </source>
</evidence>
<evidence type="ECO:0000313" key="3">
    <source>
        <dbReference type="Proteomes" id="UP001319827"/>
    </source>
</evidence>
<dbReference type="Proteomes" id="UP001319827">
    <property type="component" value="Chromosome"/>
</dbReference>
<accession>A0ABN6DVS5</accession>
<dbReference type="RefSeq" id="WP_221251601.1">
    <property type="nucleotide sequence ID" value="NZ_AP024355.1"/>
</dbReference>
<organism evidence="2 3">
    <name type="scientific">Desulfuromonas versatilis</name>
    <dbReference type="NCBI Taxonomy" id="2802975"/>
    <lineage>
        <taxon>Bacteria</taxon>
        <taxon>Pseudomonadati</taxon>
        <taxon>Thermodesulfobacteriota</taxon>
        <taxon>Desulfuromonadia</taxon>
        <taxon>Desulfuromonadales</taxon>
        <taxon>Desulfuromonadaceae</taxon>
        <taxon>Desulfuromonas</taxon>
    </lineage>
</organism>
<proteinExistence type="predicted"/>
<name>A0ABN6DVS5_9BACT</name>
<keyword evidence="3" id="KW-1185">Reference proteome</keyword>
<reference evidence="2 3" key="2">
    <citation type="journal article" date="2021" name="Int. J. Syst. Evol. Microbiol.">
        <title>Isolation and Polyphasic Characterization of Desulfuromonas versatilis sp. Nov., an Electrogenic Bacteria Capable of Versatile Metabolism Isolated from a Graphene Oxide-Reducing Enrichment Culture.</title>
        <authorList>
            <person name="Xie L."/>
            <person name="Yoshida N."/>
            <person name="Ishii S."/>
            <person name="Meng L."/>
        </authorList>
    </citation>
    <scope>NUCLEOTIDE SEQUENCE [LARGE SCALE GENOMIC DNA]</scope>
    <source>
        <strain evidence="2 3">NIT-T3</strain>
    </source>
</reference>
<dbReference type="PROSITE" id="PS51257">
    <property type="entry name" value="PROKAR_LIPOPROTEIN"/>
    <property type="match status" value="1"/>
</dbReference>
<keyword evidence="1" id="KW-0175">Coiled coil</keyword>
<evidence type="ECO:0000256" key="1">
    <source>
        <dbReference type="SAM" id="Coils"/>
    </source>
</evidence>